<proteinExistence type="predicted"/>
<protein>
    <submittedName>
        <fullName evidence="1">Uncharacterized protein</fullName>
    </submittedName>
</protein>
<evidence type="ECO:0000313" key="2">
    <source>
        <dbReference type="Proteomes" id="UP000078084"/>
    </source>
</evidence>
<evidence type="ECO:0000313" key="1">
    <source>
        <dbReference type="EMBL" id="KKO72583.1"/>
    </source>
</evidence>
<reference evidence="1 2" key="1">
    <citation type="submission" date="2015-04" db="EMBL/GenBank/DDBJ databases">
        <title>Genome sequence of Kerstersia gyiorum CG1.</title>
        <authorList>
            <person name="Greninger A.L."/>
            <person name="Kozyreva V."/>
            <person name="Chaturvedi V."/>
        </authorList>
    </citation>
    <scope>NUCLEOTIDE SEQUENCE [LARGE SCALE GENOMIC DNA]</scope>
    <source>
        <strain evidence="1 2">CG1</strain>
    </source>
</reference>
<dbReference type="Proteomes" id="UP000078084">
    <property type="component" value="Unassembled WGS sequence"/>
</dbReference>
<dbReference type="AlphaFoldDB" id="A0A171KUL6"/>
<sequence>MDHAWVPFGQGLPGSIGTIASGSSAVHRNHRVLLAFGAEAQHRYFGAQRRQVIWLIISMTRLVRTLLDQAVLRVFLDCGQERQRMIVGAAIVPQ</sequence>
<keyword evidence="2" id="KW-1185">Reference proteome</keyword>
<gene>
    <name evidence="1" type="ORF">AAV32_06015</name>
</gene>
<accession>A0A171KUL6</accession>
<name>A0A171KUL6_9BURK</name>
<comment type="caution">
    <text evidence="1">The sequence shown here is derived from an EMBL/GenBank/DDBJ whole genome shotgun (WGS) entry which is preliminary data.</text>
</comment>
<organism evidence="1 2">
    <name type="scientific">Kerstersia gyiorum</name>
    <dbReference type="NCBI Taxonomy" id="206506"/>
    <lineage>
        <taxon>Bacteria</taxon>
        <taxon>Pseudomonadati</taxon>
        <taxon>Pseudomonadota</taxon>
        <taxon>Betaproteobacteria</taxon>
        <taxon>Burkholderiales</taxon>
        <taxon>Alcaligenaceae</taxon>
        <taxon>Kerstersia</taxon>
    </lineage>
</organism>
<dbReference type="EMBL" id="LBNE01000002">
    <property type="protein sequence ID" value="KKO72583.1"/>
    <property type="molecule type" value="Genomic_DNA"/>
</dbReference>